<evidence type="ECO:0000313" key="1">
    <source>
        <dbReference type="EMBL" id="SEG83473.1"/>
    </source>
</evidence>
<dbReference type="RefSeq" id="WP_146071529.1">
    <property type="nucleotide sequence ID" value="NZ_FNUY01000023.1"/>
</dbReference>
<name>A0A1H6DFF7_9HYPH</name>
<dbReference type="AlphaFoldDB" id="A0A1H6DFF7"/>
<gene>
    <name evidence="1" type="ORF">SAMN04488115_12311</name>
</gene>
<proteinExistence type="predicted"/>
<dbReference type="OrthoDB" id="8162522at2"/>
<organism evidence="1 2">
    <name type="scientific">Bosea lathyri</name>
    <dbReference type="NCBI Taxonomy" id="1036778"/>
    <lineage>
        <taxon>Bacteria</taxon>
        <taxon>Pseudomonadati</taxon>
        <taxon>Pseudomonadota</taxon>
        <taxon>Alphaproteobacteria</taxon>
        <taxon>Hyphomicrobiales</taxon>
        <taxon>Boseaceae</taxon>
        <taxon>Bosea</taxon>
    </lineage>
</organism>
<sequence>MAAIRRLPRHKKAIEELVLFSESFRGLCGDLADAEAALQLWQTSGDTGAAARCLEYGHIVDGLEAELRQAIHERQTQLGTPRQM</sequence>
<keyword evidence="2" id="KW-1185">Reference proteome</keyword>
<dbReference type="EMBL" id="FNUY01000023">
    <property type="protein sequence ID" value="SEG83473.1"/>
    <property type="molecule type" value="Genomic_DNA"/>
</dbReference>
<protein>
    <submittedName>
        <fullName evidence="1">Uncharacterized protein</fullName>
    </submittedName>
</protein>
<accession>A0A1H6DFF7</accession>
<dbReference type="Proteomes" id="UP000236743">
    <property type="component" value="Unassembled WGS sequence"/>
</dbReference>
<reference evidence="1 2" key="1">
    <citation type="submission" date="2016-10" db="EMBL/GenBank/DDBJ databases">
        <authorList>
            <person name="de Groot N.N."/>
        </authorList>
    </citation>
    <scope>NUCLEOTIDE SEQUENCE [LARGE SCALE GENOMIC DNA]</scope>
    <source>
        <strain evidence="1 2">DSM 26656</strain>
    </source>
</reference>
<evidence type="ECO:0000313" key="2">
    <source>
        <dbReference type="Proteomes" id="UP000236743"/>
    </source>
</evidence>